<dbReference type="OrthoDB" id="5959877at2759"/>
<dbReference type="EMBL" id="MPGH01000130">
    <property type="protein sequence ID" value="OLN86388.1"/>
    <property type="molecule type" value="Genomic_DNA"/>
</dbReference>
<keyword evidence="2" id="KW-1185">Reference proteome</keyword>
<name>A0A1Q8RPZ2_9PEZI</name>
<sequence>MAACSLPDRSHPANASDGWVDLSDGNPQYAAVTVEVETMSNRIQRVTTDEKNLKKFYNINFSPTRSRRLERYYNEELESLFKAPFGTYSQEDKIDFLLLRNYLKRNLRVVQLDRQRDELVKPILPFAQTLVDICEARQNMVPVDSKKTAVILNDTVKEILQATRRMERDETKTKGSTLSRAISTIDQLRGHVDEFYGFYSPYDPLFPWWCDAPKKQLDEALSSFKVTIEARVNQKQGASSVRAAVEPIGRDGLLNELEAEMIPYTPEELLQLAKEQYDWCEKEMKKASRSLSSKLVESAQQDGDLPGLKHLQSPQNFGENWKAALEYVKNTYVEPGQQPEMVRQLAVEGEAFVVKHDLVTVPEIAGETWRMFMISAERQKESPFFLGGPSFWVSYPTAAMDHDLKMMVMRGNNPHFSRATAFHELIPGHRLQLFMGKRHHPYRELFTTPFYVEGWAMYWELVFWDRGDFFVSPEDKIGTLFWRMHRCARIIFSLKYHLGEMTPQECVELLVDWVGHERSNAEGEVTRSFGGEYSPLYQAGYMLGAFQMHGLREEVLSKGVMGEKELHDKILRANTMPIELLRALLLNQPLRPDYTSKWRFYD</sequence>
<organism evidence="1 2">
    <name type="scientific">Colletotrichum chlorophyti</name>
    <dbReference type="NCBI Taxonomy" id="708187"/>
    <lineage>
        <taxon>Eukaryota</taxon>
        <taxon>Fungi</taxon>
        <taxon>Dikarya</taxon>
        <taxon>Ascomycota</taxon>
        <taxon>Pezizomycotina</taxon>
        <taxon>Sordariomycetes</taxon>
        <taxon>Hypocreomycetidae</taxon>
        <taxon>Glomerellales</taxon>
        <taxon>Glomerellaceae</taxon>
        <taxon>Colletotrichum</taxon>
    </lineage>
</organism>
<dbReference type="Pfam" id="PF05960">
    <property type="entry name" value="DUF885"/>
    <property type="match status" value="1"/>
</dbReference>
<evidence type="ECO:0000313" key="2">
    <source>
        <dbReference type="Proteomes" id="UP000186583"/>
    </source>
</evidence>
<proteinExistence type="predicted"/>
<dbReference type="InterPro" id="IPR010281">
    <property type="entry name" value="DUF885"/>
</dbReference>
<dbReference type="PANTHER" id="PTHR33361:SF2">
    <property type="entry name" value="DUF885 DOMAIN-CONTAINING PROTEIN"/>
    <property type="match status" value="1"/>
</dbReference>
<evidence type="ECO:0000313" key="1">
    <source>
        <dbReference type="EMBL" id="OLN86388.1"/>
    </source>
</evidence>
<comment type="caution">
    <text evidence="1">The sequence shown here is derived from an EMBL/GenBank/DDBJ whole genome shotgun (WGS) entry which is preliminary data.</text>
</comment>
<reference evidence="1 2" key="1">
    <citation type="submission" date="2016-11" db="EMBL/GenBank/DDBJ databases">
        <title>Draft Genome Assembly of Colletotrichum chlorophyti a pathogen of herbaceous plants.</title>
        <authorList>
            <person name="Gan P."/>
            <person name="Narusaka M."/>
            <person name="Tsushima A."/>
            <person name="Narusaka Y."/>
            <person name="Takano Y."/>
            <person name="Shirasu K."/>
        </authorList>
    </citation>
    <scope>NUCLEOTIDE SEQUENCE [LARGE SCALE GENOMIC DNA]</scope>
    <source>
        <strain evidence="1 2">NTL11</strain>
    </source>
</reference>
<evidence type="ECO:0008006" key="3">
    <source>
        <dbReference type="Google" id="ProtNLM"/>
    </source>
</evidence>
<dbReference type="PANTHER" id="PTHR33361">
    <property type="entry name" value="GLR0591 PROTEIN"/>
    <property type="match status" value="1"/>
</dbReference>
<dbReference type="AlphaFoldDB" id="A0A1Q8RPZ2"/>
<protein>
    <recommendedName>
        <fullName evidence="3">X-Pro dipeptidyl-peptidase</fullName>
    </recommendedName>
</protein>
<dbReference type="Proteomes" id="UP000186583">
    <property type="component" value="Unassembled WGS sequence"/>
</dbReference>
<accession>A0A1Q8RPZ2</accession>
<gene>
    <name evidence="1" type="ORF">CCHL11_06370</name>
</gene>